<evidence type="ECO:0000256" key="5">
    <source>
        <dbReference type="ARBA" id="ARBA00013244"/>
    </source>
</evidence>
<keyword evidence="7" id="KW-0808">Transferase</keyword>
<dbReference type="InterPro" id="IPR001313">
    <property type="entry name" value="Pumilio_RNA-bd_rpt"/>
</dbReference>
<evidence type="ECO:0000256" key="13">
    <source>
        <dbReference type="ARBA" id="ARBA00023098"/>
    </source>
</evidence>
<reference evidence="20" key="2">
    <citation type="submission" date="2024-04" db="EMBL/GenBank/DDBJ databases">
        <authorList>
            <person name="Chen Y."/>
            <person name="Shah S."/>
            <person name="Dougan E. K."/>
            <person name="Thang M."/>
            <person name="Chan C."/>
        </authorList>
    </citation>
    <scope>NUCLEOTIDE SEQUENCE [LARGE SCALE GENOMIC DNA]</scope>
</reference>
<evidence type="ECO:0000256" key="6">
    <source>
        <dbReference type="ARBA" id="ARBA00022516"/>
    </source>
</evidence>
<dbReference type="SUPFAM" id="SSF48371">
    <property type="entry name" value="ARM repeat"/>
    <property type="match status" value="1"/>
</dbReference>
<evidence type="ECO:0000256" key="3">
    <source>
        <dbReference type="ARBA" id="ARBA00005189"/>
    </source>
</evidence>
<evidence type="ECO:0000256" key="16">
    <source>
        <dbReference type="PROSITE-ProRule" id="PRU00317"/>
    </source>
</evidence>
<keyword evidence="10" id="KW-0319">Glycerol metabolism</keyword>
<dbReference type="EC" id="2.3.1.20" evidence="5"/>
<dbReference type="Gene3D" id="1.25.10.10">
    <property type="entry name" value="Leucine-rich Repeat Variant"/>
    <property type="match status" value="1"/>
</dbReference>
<dbReference type="GO" id="GO:0006071">
    <property type="term" value="P:glycerol metabolic process"/>
    <property type="evidence" value="ECO:0007669"/>
    <property type="project" value="UniProtKB-KW"/>
</dbReference>
<dbReference type="GO" id="GO:0005789">
    <property type="term" value="C:endoplasmic reticulum membrane"/>
    <property type="evidence" value="ECO:0007669"/>
    <property type="project" value="UniProtKB-SubCell"/>
</dbReference>
<dbReference type="InterPro" id="IPR033133">
    <property type="entry name" value="PUM-HD"/>
</dbReference>
<name>A0A9P1CDL4_9DINO</name>
<dbReference type="Pfam" id="PF00806">
    <property type="entry name" value="PUF"/>
    <property type="match status" value="1"/>
</dbReference>
<comment type="pathway">
    <text evidence="2">Glycerolipid metabolism; triacylglycerol biosynthesis.</text>
</comment>
<feature type="region of interest" description="Disordered" evidence="17">
    <location>
        <begin position="409"/>
        <end position="432"/>
    </location>
</feature>
<dbReference type="EMBL" id="CAMXCT020001405">
    <property type="protein sequence ID" value="CAL1143179.1"/>
    <property type="molecule type" value="Genomic_DNA"/>
</dbReference>
<dbReference type="EMBL" id="CAMXCT030001405">
    <property type="protein sequence ID" value="CAL4777116.1"/>
    <property type="molecule type" value="Genomic_DNA"/>
</dbReference>
<keyword evidence="15 21" id="KW-0012">Acyltransferase</keyword>
<dbReference type="Pfam" id="PF03982">
    <property type="entry name" value="DAGAT"/>
    <property type="match status" value="1"/>
</dbReference>
<comment type="caution">
    <text evidence="19">The sequence shown here is derived from an EMBL/GenBank/DDBJ whole genome shotgun (WGS) entry which is preliminary data.</text>
</comment>
<evidence type="ECO:0000256" key="17">
    <source>
        <dbReference type="SAM" id="MobiDB-lite"/>
    </source>
</evidence>
<accession>A0A9P1CDL4</accession>
<evidence type="ECO:0000256" key="4">
    <source>
        <dbReference type="ARBA" id="ARBA00005420"/>
    </source>
</evidence>
<evidence type="ECO:0000256" key="7">
    <source>
        <dbReference type="ARBA" id="ARBA00022679"/>
    </source>
</evidence>
<evidence type="ECO:0000256" key="9">
    <source>
        <dbReference type="ARBA" id="ARBA00022737"/>
    </source>
</evidence>
<evidence type="ECO:0000313" key="21">
    <source>
        <dbReference type="EMBL" id="CAL4777116.1"/>
    </source>
</evidence>
<dbReference type="InterPro" id="IPR016024">
    <property type="entry name" value="ARM-type_fold"/>
</dbReference>
<feature type="repeat" description="Pumilio" evidence="16">
    <location>
        <begin position="659"/>
        <end position="696"/>
    </location>
</feature>
<dbReference type="EMBL" id="CAMXCT010001405">
    <property type="protein sequence ID" value="CAI3989804.1"/>
    <property type="molecule type" value="Genomic_DNA"/>
</dbReference>
<evidence type="ECO:0000259" key="18">
    <source>
        <dbReference type="PROSITE" id="PS50303"/>
    </source>
</evidence>
<protein>
    <recommendedName>
        <fullName evidence="5">diacylglycerol O-acyltransferase</fullName>
        <ecNumber evidence="5">2.3.1.20</ecNumber>
    </recommendedName>
</protein>
<keyword evidence="14" id="KW-0472">Membrane</keyword>
<evidence type="ECO:0000256" key="8">
    <source>
        <dbReference type="ARBA" id="ARBA00022692"/>
    </source>
</evidence>
<keyword evidence="6" id="KW-0444">Lipid biosynthesis</keyword>
<keyword evidence="22" id="KW-1185">Reference proteome</keyword>
<gene>
    <name evidence="19" type="ORF">C1SCF055_LOCUS16846</name>
</gene>
<keyword evidence="11" id="KW-0256">Endoplasmic reticulum</keyword>
<reference evidence="19" key="1">
    <citation type="submission" date="2022-10" db="EMBL/GenBank/DDBJ databases">
        <authorList>
            <person name="Chen Y."/>
            <person name="Dougan E. K."/>
            <person name="Chan C."/>
            <person name="Rhodes N."/>
            <person name="Thang M."/>
        </authorList>
    </citation>
    <scope>NUCLEOTIDE SEQUENCE</scope>
</reference>
<dbReference type="PANTHER" id="PTHR12317">
    <property type="entry name" value="DIACYLGLYCEROL O-ACYLTRANSFERASE"/>
    <property type="match status" value="1"/>
</dbReference>
<dbReference type="PROSITE" id="PS50302">
    <property type="entry name" value="PUM"/>
    <property type="match status" value="1"/>
</dbReference>
<proteinExistence type="inferred from homology"/>
<keyword evidence="9" id="KW-0677">Repeat</keyword>
<evidence type="ECO:0000256" key="11">
    <source>
        <dbReference type="ARBA" id="ARBA00022824"/>
    </source>
</evidence>
<dbReference type="AlphaFoldDB" id="A0A9P1CDL4"/>
<evidence type="ECO:0000256" key="12">
    <source>
        <dbReference type="ARBA" id="ARBA00022989"/>
    </source>
</evidence>
<dbReference type="GO" id="GO:0003723">
    <property type="term" value="F:RNA binding"/>
    <property type="evidence" value="ECO:0007669"/>
    <property type="project" value="InterPro"/>
</dbReference>
<evidence type="ECO:0000256" key="15">
    <source>
        <dbReference type="ARBA" id="ARBA00023315"/>
    </source>
</evidence>
<evidence type="ECO:0000313" key="22">
    <source>
        <dbReference type="Proteomes" id="UP001152797"/>
    </source>
</evidence>
<dbReference type="Proteomes" id="UP001152797">
    <property type="component" value="Unassembled WGS sequence"/>
</dbReference>
<keyword evidence="8" id="KW-0812">Transmembrane</keyword>
<dbReference type="PROSITE" id="PS50303">
    <property type="entry name" value="PUM_HD"/>
    <property type="match status" value="1"/>
</dbReference>
<keyword evidence="13" id="KW-0443">Lipid metabolism</keyword>
<feature type="domain" description="PUM-HD" evidence="18">
    <location>
        <begin position="551"/>
        <end position="718"/>
    </location>
</feature>
<evidence type="ECO:0000256" key="14">
    <source>
        <dbReference type="ARBA" id="ARBA00023136"/>
    </source>
</evidence>
<keyword evidence="12" id="KW-1133">Transmembrane helix</keyword>
<evidence type="ECO:0000256" key="2">
    <source>
        <dbReference type="ARBA" id="ARBA00004771"/>
    </source>
</evidence>
<dbReference type="InterPro" id="IPR007130">
    <property type="entry name" value="DAGAT"/>
</dbReference>
<dbReference type="OrthoDB" id="264532at2759"/>
<dbReference type="InterPro" id="IPR011989">
    <property type="entry name" value="ARM-like"/>
</dbReference>
<evidence type="ECO:0000256" key="10">
    <source>
        <dbReference type="ARBA" id="ARBA00022798"/>
    </source>
</evidence>
<dbReference type="GO" id="GO:0004144">
    <property type="term" value="F:diacylglycerol O-acyltransferase activity"/>
    <property type="evidence" value="ECO:0007669"/>
    <property type="project" value="UniProtKB-EC"/>
</dbReference>
<dbReference type="PANTHER" id="PTHR12317:SF0">
    <property type="entry name" value="ACYLTRANSFERASE"/>
    <property type="match status" value="1"/>
</dbReference>
<comment type="pathway">
    <text evidence="3">Lipid metabolism.</text>
</comment>
<dbReference type="GO" id="GO:0019432">
    <property type="term" value="P:triglyceride biosynthetic process"/>
    <property type="evidence" value="ECO:0007669"/>
    <property type="project" value="TreeGrafter"/>
</dbReference>
<comment type="similarity">
    <text evidence="4">Belongs to the diacylglycerol acyltransferase family.</text>
</comment>
<evidence type="ECO:0000313" key="19">
    <source>
        <dbReference type="EMBL" id="CAI3989804.1"/>
    </source>
</evidence>
<comment type="subcellular location">
    <subcellularLocation>
        <location evidence="1">Endoplasmic reticulum membrane</location>
        <topology evidence="1">Multi-pass membrane protein</topology>
    </subcellularLocation>
</comment>
<evidence type="ECO:0000256" key="1">
    <source>
        <dbReference type="ARBA" id="ARBA00004477"/>
    </source>
</evidence>
<sequence length="718" mass="80067">MALFPVTRDLGPVLLLALTAFLWKKHFYMRGLTYRRTVVPVARERLLKSIFYLGFLGTLDTVLRRSGQVLSTILPKALAQLLPSEMVGFLLRLCLLHLPWALWAYRGPLSEKGSTRDDRGWSDAVTRSALWRNMAKCFGTRIVLSEEWRQLSEEQRRRWFDRHYVIAMHPHGLLPLGAILNGLTWAGGGLKGITASGAELPEPENGGKLLHQRWFRHMKLRAAVASGACGLFPGFYEMFTTLGAFECTKPFIRDVLRQQKDVAIFVGGAQESCYATPGRYVCFVSAHKGFVRLALEEHRDILPMWTFGDESIMPQMLKPPAWLTALQTYFKSITGLLVPPGFSGLPRFVPLTLVTGVPVSLEDLWPAKLGDAVTDAAVEEGHRRYIQAQQKLFDSNKALVAGDHKNAAQMAGSAQPGYRHDGSTATSTATSGQRIRPVGLQVPGLDSTRNDAVSDRQMLLLAELIDAERERVKKEELRLLQMLMQEEAPALSGGRSGLQPSENAFSAQRWVSKVSGTRRQDDKTTSLVVFFLRGGKGPGAVETGDQPTDLQVSSLSEQLRRAINAKNWADVNVLINSPEQVWLLACSERGSRQLQQLLKTSSDTEQAAFKSAVDKVIMGLQSHVLEATASNGTWNYSNYVLQALIQALPVERFTFILEEMKTQVVNVALDPQGCRVLQRLLEHTLHDEERARSLLEELKPEIKRPGLSLFDVFETISR</sequence>
<evidence type="ECO:0000313" key="20">
    <source>
        <dbReference type="EMBL" id="CAL1143179.1"/>
    </source>
</evidence>
<organism evidence="19">
    <name type="scientific">Cladocopium goreaui</name>
    <dbReference type="NCBI Taxonomy" id="2562237"/>
    <lineage>
        <taxon>Eukaryota</taxon>
        <taxon>Sar</taxon>
        <taxon>Alveolata</taxon>
        <taxon>Dinophyceae</taxon>
        <taxon>Suessiales</taxon>
        <taxon>Symbiodiniaceae</taxon>
        <taxon>Cladocopium</taxon>
    </lineage>
</organism>